<evidence type="ECO:0000313" key="2">
    <source>
        <dbReference type="Proteomes" id="UP000176377"/>
    </source>
</evidence>
<accession>A0A1F6DC06</accession>
<dbReference type="GO" id="GO:0008781">
    <property type="term" value="F:N-acylneuraminate cytidylyltransferase activity"/>
    <property type="evidence" value="ECO:0007669"/>
    <property type="project" value="TreeGrafter"/>
</dbReference>
<gene>
    <name evidence="1" type="ORF">A2765_00500</name>
</gene>
<dbReference type="Proteomes" id="UP000176377">
    <property type="component" value="Unassembled WGS sequence"/>
</dbReference>
<protein>
    <submittedName>
        <fullName evidence="1">Phosphatase</fullName>
    </submittedName>
</protein>
<evidence type="ECO:0000313" key="1">
    <source>
        <dbReference type="EMBL" id="OGG58847.1"/>
    </source>
</evidence>
<dbReference type="PANTHER" id="PTHR21485:SF3">
    <property type="entry name" value="N-ACYLNEURAMINATE CYTIDYLYLTRANSFERASE"/>
    <property type="match status" value="1"/>
</dbReference>
<dbReference type="EMBL" id="MFLA01000026">
    <property type="protein sequence ID" value="OGG58847.1"/>
    <property type="molecule type" value="Genomic_DNA"/>
</dbReference>
<comment type="caution">
    <text evidence="1">The sequence shown here is derived from an EMBL/GenBank/DDBJ whole genome shotgun (WGS) entry which is preliminary data.</text>
</comment>
<dbReference type="Pfam" id="PF08282">
    <property type="entry name" value="Hydrolase_3"/>
    <property type="match status" value="1"/>
</dbReference>
<organism evidence="1 2">
    <name type="scientific">Candidatus Kaiserbacteria bacterium RIFCSPHIGHO2_01_FULL_56_24</name>
    <dbReference type="NCBI Taxonomy" id="1798487"/>
    <lineage>
        <taxon>Bacteria</taxon>
        <taxon>Candidatus Kaiseribacteriota</taxon>
    </lineage>
</organism>
<dbReference type="InterPro" id="IPR036412">
    <property type="entry name" value="HAD-like_sf"/>
</dbReference>
<reference evidence="1 2" key="1">
    <citation type="journal article" date="2016" name="Nat. Commun.">
        <title>Thousands of microbial genomes shed light on interconnected biogeochemical processes in an aquifer system.</title>
        <authorList>
            <person name="Anantharaman K."/>
            <person name="Brown C.T."/>
            <person name="Hug L.A."/>
            <person name="Sharon I."/>
            <person name="Castelle C.J."/>
            <person name="Probst A.J."/>
            <person name="Thomas B.C."/>
            <person name="Singh A."/>
            <person name="Wilkins M.J."/>
            <person name="Karaoz U."/>
            <person name="Brodie E.L."/>
            <person name="Williams K.H."/>
            <person name="Hubbard S.S."/>
            <person name="Banfield J.F."/>
        </authorList>
    </citation>
    <scope>NUCLEOTIDE SEQUENCE [LARGE SCALE GENOMIC DNA]</scope>
</reference>
<name>A0A1F6DC06_9BACT</name>
<sequence length="180" mass="20015">MTSQSVRKPKHFILDVDGVLTDGRFYYTTEGKAMKAFGPDDHDGLLLLKPYLNIHIVTGDRKGFEITKKRVADDMKFKLDLVSTVERVKWMQESGFDLEETIYMGDGIFDAAVFDKVAYGIAPANALYTTKEKADFVTKSVGGDSAVAEACLHILEKFFIPFDPSNVTLQKSSGEWGTSV</sequence>
<proteinExistence type="predicted"/>
<dbReference type="InterPro" id="IPR023214">
    <property type="entry name" value="HAD_sf"/>
</dbReference>
<dbReference type="PANTHER" id="PTHR21485">
    <property type="entry name" value="HAD SUPERFAMILY MEMBERS CMAS AND KDSC"/>
    <property type="match status" value="1"/>
</dbReference>
<dbReference type="AlphaFoldDB" id="A0A1F6DC06"/>
<dbReference type="Gene3D" id="3.40.50.1000">
    <property type="entry name" value="HAD superfamily/HAD-like"/>
    <property type="match status" value="1"/>
</dbReference>
<dbReference type="SUPFAM" id="SSF56784">
    <property type="entry name" value="HAD-like"/>
    <property type="match status" value="1"/>
</dbReference>
<dbReference type="InterPro" id="IPR050793">
    <property type="entry name" value="CMP-NeuNAc_synthase"/>
</dbReference>